<keyword evidence="4" id="KW-0597">Phosphoprotein</keyword>
<gene>
    <name evidence="7" type="ORF">SAMN06295960_1856</name>
</gene>
<dbReference type="Proteomes" id="UP000193834">
    <property type="component" value="Unassembled WGS sequence"/>
</dbReference>
<dbReference type="InterPro" id="IPR020449">
    <property type="entry name" value="Tscrpt_reg_AraC-type_HTH"/>
</dbReference>
<organism evidence="7 8">
    <name type="scientific">Paenibacillus aquistagni</name>
    <dbReference type="NCBI Taxonomy" id="1852522"/>
    <lineage>
        <taxon>Bacteria</taxon>
        <taxon>Bacillati</taxon>
        <taxon>Bacillota</taxon>
        <taxon>Bacilli</taxon>
        <taxon>Bacillales</taxon>
        <taxon>Paenibacillaceae</taxon>
        <taxon>Paenibacillus</taxon>
    </lineage>
</organism>
<dbReference type="Pfam" id="PF00072">
    <property type="entry name" value="Response_reg"/>
    <property type="match status" value="1"/>
</dbReference>
<dbReference type="CDD" id="cd17536">
    <property type="entry name" value="REC_YesN-like"/>
    <property type="match status" value="1"/>
</dbReference>
<keyword evidence="3" id="KW-0804">Transcription</keyword>
<keyword evidence="2" id="KW-0238">DNA-binding</keyword>
<dbReference type="InterPro" id="IPR009057">
    <property type="entry name" value="Homeodomain-like_sf"/>
</dbReference>
<dbReference type="GO" id="GO:0043565">
    <property type="term" value="F:sequence-specific DNA binding"/>
    <property type="evidence" value="ECO:0007669"/>
    <property type="project" value="InterPro"/>
</dbReference>
<dbReference type="GO" id="GO:0000160">
    <property type="term" value="P:phosphorelay signal transduction system"/>
    <property type="evidence" value="ECO:0007669"/>
    <property type="project" value="InterPro"/>
</dbReference>
<accession>A0A1X7JZJ6</accession>
<dbReference type="RefSeq" id="WP_085494103.1">
    <property type="nucleotide sequence ID" value="NZ_FXAZ01000002.1"/>
</dbReference>
<evidence type="ECO:0000256" key="4">
    <source>
        <dbReference type="PROSITE-ProRule" id="PRU00169"/>
    </source>
</evidence>
<dbReference type="PRINTS" id="PR00032">
    <property type="entry name" value="HTHARAC"/>
</dbReference>
<reference evidence="7 8" key="1">
    <citation type="submission" date="2017-04" db="EMBL/GenBank/DDBJ databases">
        <authorList>
            <person name="Afonso C.L."/>
            <person name="Miller P.J."/>
            <person name="Scott M.A."/>
            <person name="Spackman E."/>
            <person name="Goraichik I."/>
            <person name="Dimitrov K.M."/>
            <person name="Suarez D.L."/>
            <person name="Swayne D.E."/>
        </authorList>
    </citation>
    <scope>NUCLEOTIDE SEQUENCE [LARGE SCALE GENOMIC DNA]</scope>
    <source>
        <strain evidence="7 8">11</strain>
    </source>
</reference>
<evidence type="ECO:0000256" key="1">
    <source>
        <dbReference type="ARBA" id="ARBA00023015"/>
    </source>
</evidence>
<dbReference type="PANTHER" id="PTHR43280">
    <property type="entry name" value="ARAC-FAMILY TRANSCRIPTIONAL REGULATOR"/>
    <property type="match status" value="1"/>
</dbReference>
<dbReference type="PROSITE" id="PS01124">
    <property type="entry name" value="HTH_ARAC_FAMILY_2"/>
    <property type="match status" value="1"/>
</dbReference>
<dbReference type="InterPro" id="IPR041522">
    <property type="entry name" value="CdaR_GGDEF"/>
</dbReference>
<dbReference type="SUPFAM" id="SSF52172">
    <property type="entry name" value="CheY-like"/>
    <property type="match status" value="1"/>
</dbReference>
<dbReference type="InterPro" id="IPR018060">
    <property type="entry name" value="HTH_AraC"/>
</dbReference>
<dbReference type="Gene3D" id="3.40.50.2300">
    <property type="match status" value="1"/>
</dbReference>
<dbReference type="EMBL" id="FXAZ01000002">
    <property type="protein sequence ID" value="SMG33632.1"/>
    <property type="molecule type" value="Genomic_DNA"/>
</dbReference>
<dbReference type="Pfam" id="PF12833">
    <property type="entry name" value="HTH_18"/>
    <property type="match status" value="1"/>
</dbReference>
<evidence type="ECO:0000313" key="7">
    <source>
        <dbReference type="EMBL" id="SMG33632.1"/>
    </source>
</evidence>
<keyword evidence="8" id="KW-1185">Reference proteome</keyword>
<evidence type="ECO:0000259" key="5">
    <source>
        <dbReference type="PROSITE" id="PS01124"/>
    </source>
</evidence>
<evidence type="ECO:0000256" key="2">
    <source>
        <dbReference type="ARBA" id="ARBA00023125"/>
    </source>
</evidence>
<dbReference type="SMART" id="SM00448">
    <property type="entry name" value="REC"/>
    <property type="match status" value="1"/>
</dbReference>
<dbReference type="Pfam" id="PF17853">
    <property type="entry name" value="GGDEF_2"/>
    <property type="match status" value="1"/>
</dbReference>
<evidence type="ECO:0000313" key="8">
    <source>
        <dbReference type="Proteomes" id="UP000193834"/>
    </source>
</evidence>
<dbReference type="PROSITE" id="PS50110">
    <property type="entry name" value="RESPONSE_REGULATORY"/>
    <property type="match status" value="1"/>
</dbReference>
<feature type="domain" description="HTH araC/xylS-type" evidence="5">
    <location>
        <begin position="411"/>
        <end position="509"/>
    </location>
</feature>
<dbReference type="PANTHER" id="PTHR43280:SF28">
    <property type="entry name" value="HTH-TYPE TRANSCRIPTIONAL ACTIVATOR RHAS"/>
    <property type="match status" value="1"/>
</dbReference>
<sequence length="513" mass="58199">MRLLIIDDEMIIRTGIQQVIDWPALGIEALLPAASAEEALERIPDELPHIVLTDIRMSGMDGLELASILHQQYPEMEIIILSGYDEFSYVQQAMREGVSDYLLKTSRPEEIIKTMLKAKQRITDRIEKHKRGSLGDSALRTQLLEQLIKEGISESSLLAQAVDSFQLEMPSGYDQIMILNADGWEDLSLLLFAIHNILEETLSCHTLVYADHMVILLRSPSAMDQQGRIQQLLERLEGMLKCTIFAALGTNASHYSEWPKSYSAAKEAFMYRMITGNRGLIAFHAVQNRTGGRTVCSLEEEAELSSILVKGNRAELHGWVHQKIGAQLADDQVTTESLQAYIQSIIISGYRFIERMGNSQLLGQHGALPPLRDLQQSLNASPEQLLYEACSLLMDSYRQQSSEHRGNSYVEQAIVFIRNHLHTGITLQQVAREVHLNPNHFSEVFKRETGQNYIDFVTRERIERAAEILKNSEMKISQVARAVGYEDMKYFSQLFKKFTCMTPSEFRSESQSN</sequence>
<name>A0A1X7JZJ6_9BACL</name>
<keyword evidence="1" id="KW-0805">Transcription regulation</keyword>
<feature type="modified residue" description="4-aspartylphosphate" evidence="4">
    <location>
        <position position="54"/>
    </location>
</feature>
<dbReference type="SUPFAM" id="SSF46689">
    <property type="entry name" value="Homeodomain-like"/>
    <property type="match status" value="2"/>
</dbReference>
<feature type="domain" description="Response regulatory" evidence="6">
    <location>
        <begin position="2"/>
        <end position="119"/>
    </location>
</feature>
<proteinExistence type="predicted"/>
<dbReference type="OrthoDB" id="342399at2"/>
<evidence type="ECO:0000259" key="6">
    <source>
        <dbReference type="PROSITE" id="PS50110"/>
    </source>
</evidence>
<dbReference type="GO" id="GO:0003700">
    <property type="term" value="F:DNA-binding transcription factor activity"/>
    <property type="evidence" value="ECO:0007669"/>
    <property type="project" value="InterPro"/>
</dbReference>
<protein>
    <submittedName>
        <fullName evidence="7">Two-component system, response regulator YesN</fullName>
    </submittedName>
</protein>
<dbReference type="InterPro" id="IPR011006">
    <property type="entry name" value="CheY-like_superfamily"/>
</dbReference>
<dbReference type="AlphaFoldDB" id="A0A1X7JZJ6"/>
<dbReference type="InterPro" id="IPR001789">
    <property type="entry name" value="Sig_transdc_resp-reg_receiver"/>
</dbReference>
<dbReference type="SMART" id="SM00342">
    <property type="entry name" value="HTH_ARAC"/>
    <property type="match status" value="1"/>
</dbReference>
<dbReference type="Gene3D" id="1.10.10.60">
    <property type="entry name" value="Homeodomain-like"/>
    <property type="match status" value="2"/>
</dbReference>
<dbReference type="STRING" id="1852522.SAMN06295960_1856"/>
<evidence type="ECO:0000256" key="3">
    <source>
        <dbReference type="ARBA" id="ARBA00023163"/>
    </source>
</evidence>